<evidence type="ECO:0000259" key="2">
    <source>
        <dbReference type="Pfam" id="PF19066"/>
    </source>
</evidence>
<dbReference type="EMBL" id="MN740573">
    <property type="protein sequence ID" value="QHU34487.1"/>
    <property type="molecule type" value="Genomic_DNA"/>
</dbReference>
<proteinExistence type="predicted"/>
<protein>
    <recommendedName>
        <fullName evidence="2">Minor capsid protein P9 transmembrane helices domain-containing protein</fullName>
    </recommendedName>
</protein>
<dbReference type="InterPro" id="IPR043915">
    <property type="entry name" value="P9_TM"/>
</dbReference>
<accession>A0A6C0LV42</accession>
<name>A0A6C0LV42_9ZZZZ</name>
<evidence type="ECO:0000313" key="3">
    <source>
        <dbReference type="EMBL" id="QHU34487.1"/>
    </source>
</evidence>
<keyword evidence="1" id="KW-0472">Membrane</keyword>
<organism evidence="3">
    <name type="scientific">viral metagenome</name>
    <dbReference type="NCBI Taxonomy" id="1070528"/>
    <lineage>
        <taxon>unclassified sequences</taxon>
        <taxon>metagenomes</taxon>
        <taxon>organismal metagenomes</taxon>
    </lineage>
</organism>
<reference evidence="3" key="1">
    <citation type="journal article" date="2020" name="Nature">
        <title>Giant virus diversity and host interactions through global metagenomics.</title>
        <authorList>
            <person name="Schulz F."/>
            <person name="Roux S."/>
            <person name="Paez-Espino D."/>
            <person name="Jungbluth S."/>
            <person name="Walsh D.A."/>
            <person name="Denef V.J."/>
            <person name="McMahon K.D."/>
            <person name="Konstantinidis K.T."/>
            <person name="Eloe-Fadrosh E.A."/>
            <person name="Kyrpides N.C."/>
            <person name="Woyke T."/>
        </authorList>
    </citation>
    <scope>NUCLEOTIDE SEQUENCE</scope>
    <source>
        <strain evidence="3">GVMAG-S-1016713-169</strain>
    </source>
</reference>
<evidence type="ECO:0000256" key="1">
    <source>
        <dbReference type="SAM" id="Phobius"/>
    </source>
</evidence>
<keyword evidence="1" id="KW-1133">Transmembrane helix</keyword>
<feature type="transmembrane region" description="Helical" evidence="1">
    <location>
        <begin position="41"/>
        <end position="74"/>
    </location>
</feature>
<dbReference type="AlphaFoldDB" id="A0A6C0LV42"/>
<keyword evidence="1" id="KW-0812">Transmembrane</keyword>
<dbReference type="Pfam" id="PF19066">
    <property type="entry name" value="P9_TM"/>
    <property type="match status" value="1"/>
</dbReference>
<feature type="domain" description="Minor capsid protein P9 transmembrane helices" evidence="2">
    <location>
        <begin position="9"/>
        <end position="73"/>
    </location>
</feature>
<sequence>MLKCQKNQFWLENISNLLCSSYLIPLDGMSLADQLNAVTRSILIIFIILFMFNFKCAPLFLLLSILFIIILYYIQKSQMNKIKAENFKLMTRPMASKQPHSELSSARVEWVLDKTSNPTLGNVKGIYNPPRRFCDDQVPLEYNTDLVRQNKPNINPGGAFNNPNYISKSQRLVGGPNPKTLIAPVITPKSHDLDYWRANNLVNHSSINTESQIDNYQSGYKVSNSCSNNTVVENFGNHPMGVTKPYIKRNSPNNYTTDISSCVAPQMYPIRENFEEADALILRNEPGWVNTSCGYNPKQLFDSGLPTNLAAGNCTQDPVMKKYNENLFTQTVQPGVYTTSQINQPINSNMGISFTQQFPPTSRTVNPNTGSVNFTERDPRIIEPIMEELPEYDGAIATESNINDPRFSGYGTSYRSYTDDNLGQTRFYYDDIDAIRMPNYITRSNIDNQPFADHYGPLQTGSANGNIQNSNIRELANNSFLDNSLIFRTEMQERLMRKANSNAWQNRSAPKRTGGQRMMGMGRIF</sequence>